<keyword evidence="3" id="KW-1185">Reference proteome</keyword>
<feature type="region of interest" description="Disordered" evidence="1">
    <location>
        <begin position="57"/>
        <end position="78"/>
    </location>
</feature>
<dbReference type="Proteomes" id="UP000325395">
    <property type="component" value="Unassembled WGS sequence"/>
</dbReference>
<gene>
    <name evidence="2" type="ORF">BDV36DRAFT_262980</name>
</gene>
<feature type="non-terminal residue" evidence="2">
    <location>
        <position position="78"/>
    </location>
</feature>
<proteinExistence type="predicted"/>
<sequence>MSTQVLLYLSPVLPLHDVMTHDGRAILSTKSENKSCCYFLDLHTEACLNVSDALLGQTPDMPRSSSSQNDQWAWGKKA</sequence>
<evidence type="ECO:0000256" key="1">
    <source>
        <dbReference type="SAM" id="MobiDB-lite"/>
    </source>
</evidence>
<protein>
    <submittedName>
        <fullName evidence="2">Uncharacterized protein</fullName>
    </submittedName>
</protein>
<name>A0ABQ6WE47_9EURO</name>
<evidence type="ECO:0000313" key="2">
    <source>
        <dbReference type="EMBL" id="KAE8415424.1"/>
    </source>
</evidence>
<accession>A0ABQ6WE47</accession>
<reference evidence="2 3" key="1">
    <citation type="submission" date="2019-04" db="EMBL/GenBank/DDBJ databases">
        <authorList>
            <consortium name="DOE Joint Genome Institute"/>
            <person name="Mondo S."/>
            <person name="Kjaerbolling I."/>
            <person name="Vesth T."/>
            <person name="Frisvad J.C."/>
            <person name="Nybo J.L."/>
            <person name="Theobald S."/>
            <person name="Kildgaard S."/>
            <person name="Isbrandt T."/>
            <person name="Kuo A."/>
            <person name="Sato A."/>
            <person name="Lyhne E.K."/>
            <person name="Kogle M.E."/>
            <person name="Wiebenga A."/>
            <person name="Kun R.S."/>
            <person name="Lubbers R.J."/>
            <person name="Makela M.R."/>
            <person name="Barry K."/>
            <person name="Chovatia M."/>
            <person name="Clum A."/>
            <person name="Daum C."/>
            <person name="Haridas S."/>
            <person name="He G."/>
            <person name="LaButti K."/>
            <person name="Lipzen A."/>
            <person name="Riley R."/>
            <person name="Salamov A."/>
            <person name="Simmons B.A."/>
            <person name="Magnuson J.K."/>
            <person name="Henrissat B."/>
            <person name="Mortensen U.H."/>
            <person name="Larsen T.O."/>
            <person name="Devries R.P."/>
            <person name="Grigoriev I.V."/>
            <person name="Machida M."/>
            <person name="Baker S.E."/>
            <person name="Andersen M.R."/>
            <person name="Cantor M.N."/>
            <person name="Hua S.X."/>
        </authorList>
    </citation>
    <scope>NUCLEOTIDE SEQUENCE [LARGE SCALE GENOMIC DNA]</scope>
    <source>
        <strain evidence="2 3">CBS 117616</strain>
    </source>
</reference>
<evidence type="ECO:0000313" key="3">
    <source>
        <dbReference type="Proteomes" id="UP000325395"/>
    </source>
</evidence>
<organism evidence="2 3">
    <name type="scientific">Aspergillus pseudocaelatus</name>
    <dbReference type="NCBI Taxonomy" id="1825620"/>
    <lineage>
        <taxon>Eukaryota</taxon>
        <taxon>Fungi</taxon>
        <taxon>Dikarya</taxon>
        <taxon>Ascomycota</taxon>
        <taxon>Pezizomycotina</taxon>
        <taxon>Eurotiomycetes</taxon>
        <taxon>Eurotiomycetidae</taxon>
        <taxon>Eurotiales</taxon>
        <taxon>Aspergillaceae</taxon>
        <taxon>Aspergillus</taxon>
        <taxon>Aspergillus subgen. Circumdati</taxon>
    </lineage>
</organism>
<dbReference type="EMBL" id="ML735767">
    <property type="protein sequence ID" value="KAE8415424.1"/>
    <property type="molecule type" value="Genomic_DNA"/>
</dbReference>